<dbReference type="Proteomes" id="UP000321361">
    <property type="component" value="Unassembled WGS sequence"/>
</dbReference>
<evidence type="ECO:0000313" key="1">
    <source>
        <dbReference type="EMBL" id="GEK37214.1"/>
    </source>
</evidence>
<dbReference type="SUPFAM" id="SSF52540">
    <property type="entry name" value="P-loop containing nucleoside triphosphate hydrolases"/>
    <property type="match status" value="1"/>
</dbReference>
<dbReference type="SUPFAM" id="SSF89550">
    <property type="entry name" value="PHP domain-like"/>
    <property type="match status" value="1"/>
</dbReference>
<dbReference type="Gene3D" id="3.40.50.300">
    <property type="entry name" value="P-loop containing nucleotide triphosphate hydrolases"/>
    <property type="match status" value="1"/>
</dbReference>
<evidence type="ECO:0000313" key="2">
    <source>
        <dbReference type="Proteomes" id="UP000321361"/>
    </source>
</evidence>
<dbReference type="OrthoDB" id="9791620at2"/>
<reference evidence="1 2" key="1">
    <citation type="submission" date="2019-07" db="EMBL/GenBank/DDBJ databases">
        <title>Whole genome shotgun sequence of Enterococcus thailandicus NBRC 101867.</title>
        <authorList>
            <person name="Hosoyama A."/>
            <person name="Uohara A."/>
            <person name="Ohji S."/>
            <person name="Ichikawa N."/>
        </authorList>
    </citation>
    <scope>NUCLEOTIDE SEQUENCE [LARGE SCALE GENOMIC DNA]</scope>
    <source>
        <strain evidence="1 2">NBRC 101867</strain>
    </source>
</reference>
<name>A0A510WDH3_ENTTH</name>
<dbReference type="InterPro" id="IPR016195">
    <property type="entry name" value="Pol/histidinol_Pase-like"/>
</dbReference>
<dbReference type="RefSeq" id="WP_071869188.1">
    <property type="nucleotide sequence ID" value="NZ_BJUG01000007.1"/>
</dbReference>
<dbReference type="EMBL" id="BJUG01000007">
    <property type="protein sequence ID" value="GEK37214.1"/>
    <property type="molecule type" value="Genomic_DNA"/>
</dbReference>
<sequence>MLKIDLHLHTQRCKKGDGSKRNISPENFIKKMHENEVCMCAITNHNKFDLHEFDKIQKLDEELVIFPGIELDVISEKNQSHIVLICDPSCKEAFYKTFDNDSNRNYDTFTLSENDFFDRVKQFNSDDIIVIPHFLDKDKERSIDFSFKSRLEEKLSDYVVILEPGKLATMGIINAHKELAIIGSDVKDWSTYSSSNLPEIKFKIETFKKFVELAKDETLLIKTLLDNAHSETIYFDGGEISIFNDINIIFGEKGSGKTKLIEQELIPYYEESGKKFIFHKGAEYKEKYTDILNNKIERTIIDEETSADIAILFDKISNYKERKISNFIKTYIECSKKKSNGKNKNLLRKTASTFSSSGVEFSEIKRQLNSKLSKINKVEQLNKSEKRDYADKDRLSTELINLKQHIYSESEKDFKNSFVNSSISDFLTTIKGSVDKKTGAKSKPNNIGFSSLVAKRLERYKWNIEINQLLDSIQSDEKYKLGYLPGKGTVYLTTKVMVLSDEVFLDSPFNKSTIVQNRELMKKLRNFSLSDSFTSINNYFKSNEKYTGEQFVNQVIRVYPEPSKQYPDHKPYPGMTLETKNSSTPYNPSEGEKSILSIVAILENTEYDCYLFDEMERGLGNKYIASYVIPALKRLRDIGKTLIVSTHNANIAISTLPSQSIYCRYPDQKGYYMTGNMYSNQLINFKNASEIVSWEPLAIEHLEGNEIMFLRRKNIWNY</sequence>
<gene>
    <name evidence="1" type="ORF">ETH01_15010</name>
</gene>
<protein>
    <recommendedName>
        <fullName evidence="3">Polymerase/histidinol phosphatase N-terminal domain-containing protein</fullName>
    </recommendedName>
</protein>
<evidence type="ECO:0008006" key="3">
    <source>
        <dbReference type="Google" id="ProtNLM"/>
    </source>
</evidence>
<accession>A0A510WDH3</accession>
<proteinExistence type="predicted"/>
<organism evidence="1 2">
    <name type="scientific">Enterococcus thailandicus</name>
    <dbReference type="NCBI Taxonomy" id="417368"/>
    <lineage>
        <taxon>Bacteria</taxon>
        <taxon>Bacillati</taxon>
        <taxon>Bacillota</taxon>
        <taxon>Bacilli</taxon>
        <taxon>Lactobacillales</taxon>
        <taxon>Enterococcaceae</taxon>
        <taxon>Enterococcus</taxon>
    </lineage>
</organism>
<dbReference type="AlphaFoldDB" id="A0A510WDH3"/>
<dbReference type="InterPro" id="IPR027417">
    <property type="entry name" value="P-loop_NTPase"/>
</dbReference>
<dbReference type="Gene3D" id="3.20.20.140">
    <property type="entry name" value="Metal-dependent hydrolases"/>
    <property type="match status" value="1"/>
</dbReference>
<comment type="caution">
    <text evidence="1">The sequence shown here is derived from an EMBL/GenBank/DDBJ whole genome shotgun (WGS) entry which is preliminary data.</text>
</comment>